<dbReference type="OrthoDB" id="3252095at2"/>
<sequence length="210" mass="21347">MNAFQTPAPIAATVDILAGDITVVATDRTDTVVTVRPADPGKKADVRAAAEIEVSFTGGALVVRSPKNWRTYTPFGGNPALDVTIELPTGSGVTATSGVGRLQARGELADCAFDVAMGTVTLGRTTGTVTAKVAKGDIRIGEAVRGEVRVETSMGNLEIGIAAGSAARLETDAHGSVRNTMAPAPAATDVVHVYAHTTLGNVTVGHTVAA</sequence>
<name>A0A3M2LCX3_9NOCA</name>
<gene>
    <name evidence="1" type="ORF">EBN03_03675</name>
</gene>
<keyword evidence="2" id="KW-1185">Reference proteome</keyword>
<reference evidence="1 2" key="1">
    <citation type="submission" date="2018-10" db="EMBL/GenBank/DDBJ databases">
        <title>Isolation from cow dung.</title>
        <authorList>
            <person name="Ling L."/>
        </authorList>
    </citation>
    <scope>NUCLEOTIDE SEQUENCE [LARGE SCALE GENOMIC DNA]</scope>
    <source>
        <strain evidence="1 2">NEAU-LL90</strain>
    </source>
</reference>
<comment type="caution">
    <text evidence="1">The sequence shown here is derived from an EMBL/GenBank/DDBJ whole genome shotgun (WGS) entry which is preliminary data.</text>
</comment>
<proteinExistence type="predicted"/>
<organism evidence="1 2">
    <name type="scientific">Nocardia stercoris</name>
    <dbReference type="NCBI Taxonomy" id="2483361"/>
    <lineage>
        <taxon>Bacteria</taxon>
        <taxon>Bacillati</taxon>
        <taxon>Actinomycetota</taxon>
        <taxon>Actinomycetes</taxon>
        <taxon>Mycobacteriales</taxon>
        <taxon>Nocardiaceae</taxon>
        <taxon>Nocardia</taxon>
    </lineage>
</organism>
<accession>A0A3M2LCX3</accession>
<evidence type="ECO:0000313" key="1">
    <source>
        <dbReference type="EMBL" id="RMI35381.1"/>
    </source>
</evidence>
<dbReference type="Proteomes" id="UP000279275">
    <property type="component" value="Unassembled WGS sequence"/>
</dbReference>
<evidence type="ECO:0000313" key="2">
    <source>
        <dbReference type="Proteomes" id="UP000279275"/>
    </source>
</evidence>
<protein>
    <recommendedName>
        <fullName evidence="3">Adhesin domain-containing protein</fullName>
    </recommendedName>
</protein>
<dbReference type="RefSeq" id="WP_122186356.1">
    <property type="nucleotide sequence ID" value="NZ_RFFH01000001.1"/>
</dbReference>
<evidence type="ECO:0008006" key="3">
    <source>
        <dbReference type="Google" id="ProtNLM"/>
    </source>
</evidence>
<dbReference type="EMBL" id="RFFH01000001">
    <property type="protein sequence ID" value="RMI35381.1"/>
    <property type="molecule type" value="Genomic_DNA"/>
</dbReference>
<dbReference type="AlphaFoldDB" id="A0A3M2LCX3"/>